<feature type="transmembrane region" description="Helical" evidence="2">
    <location>
        <begin position="38"/>
        <end position="63"/>
    </location>
</feature>
<feature type="region of interest" description="Disordered" evidence="1">
    <location>
        <begin position="91"/>
        <end position="121"/>
    </location>
</feature>
<feature type="compositionally biased region" description="Low complexity" evidence="1">
    <location>
        <begin position="110"/>
        <end position="119"/>
    </location>
</feature>
<evidence type="ECO:0008006" key="6">
    <source>
        <dbReference type="Google" id="ProtNLM"/>
    </source>
</evidence>
<keyword evidence="5" id="KW-1185">Reference proteome</keyword>
<evidence type="ECO:0000313" key="4">
    <source>
        <dbReference type="EMBL" id="CAE8658065.1"/>
    </source>
</evidence>
<sequence>MEGVPIVQLPAVPSLPPSLPSEVKPSQDSPQRSEAFRLVFRVVPAVCGVLCITCIGFCVRLLADQQFQQSQIDRLQADVRRLFEDSSSYAGTTTLGRQAGSQRRAQSLTRPWSPWSPESPWSPPRYYRSHDAEPATATATTSGMISLATAGVTANAQTFDMSSAACDNSALCPPNFIAHTLTADLTLTLVLLKVFLFVLVCCCGCGCLLSVEYLFGFSKGMFKQNNMSLLLFVLVCSFSFNFAP</sequence>
<dbReference type="EMBL" id="CAJNNV010027232">
    <property type="protein sequence ID" value="CAE8619811.1"/>
    <property type="molecule type" value="Genomic_DNA"/>
</dbReference>
<evidence type="ECO:0000256" key="2">
    <source>
        <dbReference type="SAM" id="Phobius"/>
    </source>
</evidence>
<dbReference type="Proteomes" id="UP000654075">
    <property type="component" value="Unassembled WGS sequence"/>
</dbReference>
<comment type="caution">
    <text evidence="3">The sequence shown here is derived from an EMBL/GenBank/DDBJ whole genome shotgun (WGS) entry which is preliminary data.</text>
</comment>
<feature type="compositionally biased region" description="Polar residues" evidence="1">
    <location>
        <begin position="91"/>
        <end position="109"/>
    </location>
</feature>
<gene>
    <name evidence="3" type="ORF">PGLA1383_LOCUS37391</name>
    <name evidence="4" type="ORF">PGLA2088_LOCUS13235</name>
</gene>
<keyword evidence="2" id="KW-0472">Membrane</keyword>
<dbReference type="EMBL" id="CAJNNW010015724">
    <property type="protein sequence ID" value="CAE8658065.1"/>
    <property type="molecule type" value="Genomic_DNA"/>
</dbReference>
<dbReference type="Proteomes" id="UP000626109">
    <property type="component" value="Unassembled WGS sequence"/>
</dbReference>
<keyword evidence="2" id="KW-0812">Transmembrane</keyword>
<name>A0A813G435_POLGL</name>
<feature type="transmembrane region" description="Helical" evidence="2">
    <location>
        <begin position="227"/>
        <end position="243"/>
    </location>
</feature>
<organism evidence="3 5">
    <name type="scientific">Polarella glacialis</name>
    <name type="common">Dinoflagellate</name>
    <dbReference type="NCBI Taxonomy" id="89957"/>
    <lineage>
        <taxon>Eukaryota</taxon>
        <taxon>Sar</taxon>
        <taxon>Alveolata</taxon>
        <taxon>Dinophyceae</taxon>
        <taxon>Suessiales</taxon>
        <taxon>Suessiaceae</taxon>
        <taxon>Polarella</taxon>
    </lineage>
</organism>
<reference evidence="3" key="1">
    <citation type="submission" date="2021-02" db="EMBL/GenBank/DDBJ databases">
        <authorList>
            <person name="Dougan E. K."/>
            <person name="Rhodes N."/>
            <person name="Thang M."/>
            <person name="Chan C."/>
        </authorList>
    </citation>
    <scope>NUCLEOTIDE SEQUENCE</scope>
</reference>
<accession>A0A813G435</accession>
<keyword evidence="2" id="KW-1133">Transmembrane helix</keyword>
<feature type="transmembrane region" description="Helical" evidence="2">
    <location>
        <begin position="194"/>
        <end position="215"/>
    </location>
</feature>
<proteinExistence type="predicted"/>
<evidence type="ECO:0000313" key="3">
    <source>
        <dbReference type="EMBL" id="CAE8619811.1"/>
    </source>
</evidence>
<protein>
    <recommendedName>
        <fullName evidence="6">Transmembrane protein</fullName>
    </recommendedName>
</protein>
<evidence type="ECO:0000313" key="5">
    <source>
        <dbReference type="Proteomes" id="UP000654075"/>
    </source>
</evidence>
<evidence type="ECO:0000256" key="1">
    <source>
        <dbReference type="SAM" id="MobiDB-lite"/>
    </source>
</evidence>
<dbReference type="AlphaFoldDB" id="A0A813G435"/>